<evidence type="ECO:0000256" key="3">
    <source>
        <dbReference type="ARBA" id="ARBA00022989"/>
    </source>
</evidence>
<evidence type="ECO:0000313" key="8">
    <source>
        <dbReference type="Proteomes" id="UP000001353"/>
    </source>
</evidence>
<accession>F7ZGZ9</accession>
<dbReference type="PANTHER" id="PTHR32322">
    <property type="entry name" value="INNER MEMBRANE TRANSPORTER"/>
    <property type="match status" value="1"/>
</dbReference>
<dbReference type="STRING" id="391595.RLO149_c016580"/>
<feature type="transmembrane region" description="Helical" evidence="5">
    <location>
        <begin position="287"/>
        <end position="303"/>
    </location>
</feature>
<feature type="transmembrane region" description="Helical" evidence="5">
    <location>
        <begin position="21"/>
        <end position="45"/>
    </location>
</feature>
<evidence type="ECO:0000256" key="4">
    <source>
        <dbReference type="ARBA" id="ARBA00023136"/>
    </source>
</evidence>
<gene>
    <name evidence="7" type="ordered locus">RLO149_c016580</name>
</gene>
<keyword evidence="3 5" id="KW-1133">Transmembrane helix</keyword>
<proteinExistence type="predicted"/>
<dbReference type="InterPro" id="IPR000620">
    <property type="entry name" value="EamA_dom"/>
</dbReference>
<reference evidence="7 8" key="1">
    <citation type="journal article" date="2011" name="BMC Genomics">
        <title>Comparative genome analysis and genome-guided physiological analysis of Roseobacter litoralis.</title>
        <authorList>
            <person name="Kalhoefer D."/>
            <person name="Thole S."/>
            <person name="Voget S."/>
            <person name="Lehmann R."/>
            <person name="Liesegang H."/>
            <person name="Wollher A."/>
            <person name="Daniel R."/>
            <person name="Simon M."/>
            <person name="Brinkhoff T."/>
        </authorList>
    </citation>
    <scope>NUCLEOTIDE SEQUENCE [LARGE SCALE GENOMIC DNA]</scope>
    <source>
        <strain evidence="8">ATCC 49566 / DSM 6996 / JCM 21268 / NBRC 15278 / OCh 149</strain>
    </source>
</reference>
<organism evidence="7 8">
    <name type="scientific">Roseobacter litoralis (strain ATCC 49566 / DSM 6996 / JCM 21268 / NBRC 15278 / OCh 149)</name>
    <dbReference type="NCBI Taxonomy" id="391595"/>
    <lineage>
        <taxon>Bacteria</taxon>
        <taxon>Pseudomonadati</taxon>
        <taxon>Pseudomonadota</taxon>
        <taxon>Alphaproteobacteria</taxon>
        <taxon>Rhodobacterales</taxon>
        <taxon>Roseobacteraceae</taxon>
        <taxon>Roseobacter</taxon>
    </lineage>
</organism>
<comment type="subcellular location">
    <subcellularLocation>
        <location evidence="1">Membrane</location>
        <topology evidence="1">Multi-pass membrane protein</topology>
    </subcellularLocation>
</comment>
<evidence type="ECO:0000256" key="1">
    <source>
        <dbReference type="ARBA" id="ARBA00004141"/>
    </source>
</evidence>
<dbReference type="eggNOG" id="COG0697">
    <property type="taxonomic scope" value="Bacteria"/>
</dbReference>
<feature type="transmembrane region" description="Helical" evidence="5">
    <location>
        <begin position="199"/>
        <end position="219"/>
    </location>
</feature>
<feature type="transmembrane region" description="Helical" evidence="5">
    <location>
        <begin position="81"/>
        <end position="103"/>
    </location>
</feature>
<evidence type="ECO:0000313" key="7">
    <source>
        <dbReference type="EMBL" id="AEI93650.1"/>
    </source>
</evidence>
<feature type="transmembrane region" description="Helical" evidence="5">
    <location>
        <begin position="262"/>
        <end position="281"/>
    </location>
</feature>
<dbReference type="Proteomes" id="UP000001353">
    <property type="component" value="Chromosome"/>
</dbReference>
<dbReference type="PANTHER" id="PTHR32322:SF9">
    <property type="entry name" value="AMINO-ACID METABOLITE EFFLUX PUMP-RELATED"/>
    <property type="match status" value="1"/>
</dbReference>
<feature type="transmembrane region" description="Helical" evidence="5">
    <location>
        <begin position="168"/>
        <end position="187"/>
    </location>
</feature>
<dbReference type="EMBL" id="CP002623">
    <property type="protein sequence ID" value="AEI93650.1"/>
    <property type="molecule type" value="Genomic_DNA"/>
</dbReference>
<name>F7ZGZ9_ROSLO</name>
<keyword evidence="8" id="KW-1185">Reference proteome</keyword>
<dbReference type="AlphaFoldDB" id="F7ZGZ9"/>
<feature type="transmembrane region" description="Helical" evidence="5">
    <location>
        <begin position="142"/>
        <end position="162"/>
    </location>
</feature>
<evidence type="ECO:0000256" key="5">
    <source>
        <dbReference type="SAM" id="Phobius"/>
    </source>
</evidence>
<sequence length="315" mass="33489">MDRGHGNFYVARMIEQKTISGSAWVALVLLGTIWGASFVSIRIALNEVGPLTSVAHRTFWAMLVLWGVVFALRIKIPRDLAVWRAFLIMGLLNNVIPFSLMAWGQLHIESGLTSILNAATAIFGVLVAALCFADERLTLRKAFGVGLGFVGVATAIGLDNLAQFDLRSLAQIAVIAGTISYALASAWARSTLSGLPPQLAAAGMLTGSTIITLPLAMLFEGPISLALHPVTWLAIGYYALIGTAGAYLLYYFVLQRAGSGNLMLVTLLIPPVAITAGALLLNETLAPNAYVGFALLAIGLAVLDGRVWSWLRPAV</sequence>
<evidence type="ECO:0000256" key="2">
    <source>
        <dbReference type="ARBA" id="ARBA00022692"/>
    </source>
</evidence>
<dbReference type="HOGENOM" id="CLU_033863_5_2_5"/>
<dbReference type="KEGG" id="rli:RLO149_c016580"/>
<feature type="transmembrane region" description="Helical" evidence="5">
    <location>
        <begin position="115"/>
        <end position="133"/>
    </location>
</feature>
<dbReference type="GO" id="GO:0016020">
    <property type="term" value="C:membrane"/>
    <property type="evidence" value="ECO:0007669"/>
    <property type="project" value="UniProtKB-SubCell"/>
</dbReference>
<feature type="domain" description="EamA" evidence="6">
    <location>
        <begin position="171"/>
        <end position="302"/>
    </location>
</feature>
<dbReference type="InterPro" id="IPR037185">
    <property type="entry name" value="EmrE-like"/>
</dbReference>
<keyword evidence="2 5" id="KW-0812">Transmembrane</keyword>
<dbReference type="SUPFAM" id="SSF103481">
    <property type="entry name" value="Multidrug resistance efflux transporter EmrE"/>
    <property type="match status" value="2"/>
</dbReference>
<evidence type="ECO:0000259" key="6">
    <source>
        <dbReference type="Pfam" id="PF00892"/>
    </source>
</evidence>
<dbReference type="Pfam" id="PF00892">
    <property type="entry name" value="EamA"/>
    <property type="match status" value="2"/>
</dbReference>
<feature type="transmembrane region" description="Helical" evidence="5">
    <location>
        <begin position="57"/>
        <end position="74"/>
    </location>
</feature>
<feature type="domain" description="EamA" evidence="6">
    <location>
        <begin position="26"/>
        <end position="154"/>
    </location>
</feature>
<feature type="transmembrane region" description="Helical" evidence="5">
    <location>
        <begin position="231"/>
        <end position="250"/>
    </location>
</feature>
<protein>
    <recommendedName>
        <fullName evidence="6">EamA domain-containing protein</fullName>
    </recommendedName>
</protein>
<dbReference type="InterPro" id="IPR050638">
    <property type="entry name" value="AA-Vitamin_Transporters"/>
</dbReference>
<keyword evidence="4 5" id="KW-0472">Membrane</keyword>